<comment type="caution">
    <text evidence="1">The sequence shown here is derived from an EMBL/GenBank/DDBJ whole genome shotgun (WGS) entry which is preliminary data.</text>
</comment>
<dbReference type="EMBL" id="JALNTZ010000004">
    <property type="protein sequence ID" value="KAJ3656936.1"/>
    <property type="molecule type" value="Genomic_DNA"/>
</dbReference>
<sequence>MRRYEIREAPAPILGPLDDRRHRHHRLLLLHHLYHSAYHNLAILWIHSHNCAHISEHSAAIRSVSHFSANATHTTDGPVRIRRLGINKLASVLAADLGRTQPARLLRVPTTATATAISAGRGRAGGGGPPRDYSTLIHLALKLTKILTTQISEAANIDSPRLRAPSACVSAFAFLRATVGGRRGAAVTRAEA</sequence>
<proteinExistence type="predicted"/>
<dbReference type="AlphaFoldDB" id="A0AA38IJ18"/>
<evidence type="ECO:0000313" key="3">
    <source>
        <dbReference type="Proteomes" id="UP001168821"/>
    </source>
</evidence>
<dbReference type="Proteomes" id="UP001168821">
    <property type="component" value="Unassembled WGS sequence"/>
</dbReference>
<evidence type="ECO:0000313" key="2">
    <source>
        <dbReference type="EMBL" id="KAJ3656936.1"/>
    </source>
</evidence>
<reference evidence="1" key="1">
    <citation type="journal article" date="2023" name="G3 (Bethesda)">
        <title>Whole genome assemblies of Zophobas morio and Tenebrio molitor.</title>
        <authorList>
            <person name="Kaur S."/>
            <person name="Stinson S.A."/>
            <person name="diCenzo G.C."/>
        </authorList>
    </citation>
    <scope>NUCLEOTIDE SEQUENCE</scope>
    <source>
        <strain evidence="1">QUZm001</strain>
    </source>
</reference>
<name>A0AA38IJ18_9CUCU</name>
<accession>A0AA38IJ18</accession>
<evidence type="ECO:0000313" key="1">
    <source>
        <dbReference type="EMBL" id="KAJ3656935.1"/>
    </source>
</evidence>
<organism evidence="1 3">
    <name type="scientific">Zophobas morio</name>
    <dbReference type="NCBI Taxonomy" id="2755281"/>
    <lineage>
        <taxon>Eukaryota</taxon>
        <taxon>Metazoa</taxon>
        <taxon>Ecdysozoa</taxon>
        <taxon>Arthropoda</taxon>
        <taxon>Hexapoda</taxon>
        <taxon>Insecta</taxon>
        <taxon>Pterygota</taxon>
        <taxon>Neoptera</taxon>
        <taxon>Endopterygota</taxon>
        <taxon>Coleoptera</taxon>
        <taxon>Polyphaga</taxon>
        <taxon>Cucujiformia</taxon>
        <taxon>Tenebrionidae</taxon>
        <taxon>Zophobas</taxon>
    </lineage>
</organism>
<protein>
    <submittedName>
        <fullName evidence="1">Uncharacterized protein</fullName>
    </submittedName>
</protein>
<gene>
    <name evidence="1" type="ORF">Zmor_015979</name>
    <name evidence="2" type="ORF">Zmor_015980</name>
</gene>
<dbReference type="EMBL" id="JALNTZ010000004">
    <property type="protein sequence ID" value="KAJ3656935.1"/>
    <property type="molecule type" value="Genomic_DNA"/>
</dbReference>
<keyword evidence="3" id="KW-1185">Reference proteome</keyword>